<comment type="caution">
    <text evidence="2">The sequence shown here is derived from an EMBL/GenBank/DDBJ whole genome shotgun (WGS) entry which is preliminary data.</text>
</comment>
<name>A0A9P6M7C3_MORAP</name>
<protein>
    <submittedName>
        <fullName evidence="2">Uncharacterized protein</fullName>
    </submittedName>
</protein>
<accession>A0A9P6M7C3</accession>
<reference evidence="2" key="1">
    <citation type="journal article" date="2020" name="Fungal Divers.">
        <title>Resolving the Mortierellaceae phylogeny through synthesis of multi-gene phylogenetics and phylogenomics.</title>
        <authorList>
            <person name="Vandepol N."/>
            <person name="Liber J."/>
            <person name="Desiro A."/>
            <person name="Na H."/>
            <person name="Kennedy M."/>
            <person name="Barry K."/>
            <person name="Grigoriev I.V."/>
            <person name="Miller A.N."/>
            <person name="O'Donnell K."/>
            <person name="Stajich J.E."/>
            <person name="Bonito G."/>
        </authorList>
    </citation>
    <scope>NUCLEOTIDE SEQUENCE</scope>
    <source>
        <strain evidence="2">CK1249</strain>
    </source>
</reference>
<dbReference type="EMBL" id="JAAAHY010000014">
    <property type="protein sequence ID" value="KAF9968608.1"/>
    <property type="molecule type" value="Genomic_DNA"/>
</dbReference>
<feature type="region of interest" description="Disordered" evidence="1">
    <location>
        <begin position="78"/>
        <end position="110"/>
    </location>
</feature>
<gene>
    <name evidence="2" type="ORF">BGZ70_001738</name>
</gene>
<proteinExistence type="predicted"/>
<feature type="compositionally biased region" description="Low complexity" evidence="1">
    <location>
        <begin position="94"/>
        <end position="103"/>
    </location>
</feature>
<evidence type="ECO:0000256" key="1">
    <source>
        <dbReference type="SAM" id="MobiDB-lite"/>
    </source>
</evidence>
<dbReference type="Proteomes" id="UP000738359">
    <property type="component" value="Unassembled WGS sequence"/>
</dbReference>
<dbReference type="PANTHER" id="PTHR31389">
    <property type="entry name" value="LD39211P"/>
    <property type="match status" value="1"/>
</dbReference>
<dbReference type="OrthoDB" id="5954868at2759"/>
<keyword evidence="3" id="KW-1185">Reference proteome</keyword>
<organism evidence="2 3">
    <name type="scientific">Mortierella alpina</name>
    <name type="common">Oleaginous fungus</name>
    <name type="synonym">Mortierella renispora</name>
    <dbReference type="NCBI Taxonomy" id="64518"/>
    <lineage>
        <taxon>Eukaryota</taxon>
        <taxon>Fungi</taxon>
        <taxon>Fungi incertae sedis</taxon>
        <taxon>Mucoromycota</taxon>
        <taxon>Mortierellomycotina</taxon>
        <taxon>Mortierellomycetes</taxon>
        <taxon>Mortierellales</taxon>
        <taxon>Mortierellaceae</taxon>
        <taxon>Mortierella</taxon>
    </lineage>
</organism>
<dbReference type="AlphaFoldDB" id="A0A9P6M7C3"/>
<feature type="compositionally biased region" description="Pro residues" evidence="1">
    <location>
        <begin position="83"/>
        <end position="93"/>
    </location>
</feature>
<dbReference type="PANTHER" id="PTHR31389:SF4">
    <property type="entry name" value="LD39211P"/>
    <property type="match status" value="1"/>
</dbReference>
<evidence type="ECO:0000313" key="3">
    <source>
        <dbReference type="Proteomes" id="UP000738359"/>
    </source>
</evidence>
<sequence>MGMGPTRRKRRLLKALAEAGYMDEILDFDFDTAPAFWRLDPETRGNDEEELAKWTGIEELIDDGMDSAADDEALNELEQGLTPPRPPPPPPTTQPTTTTKHATSPPPRHQPNIVLWLDAGDRISLGFLRWLPSFLLHRGLWTPQSQDTLQTWTHPGLLQYYHDSLDRFAPDETNCNGAAIAFDLHNQTVQDGILKEWIDCAKIKECIAPMGSNRNNHRQDQAALTYLVKTMGFGQDLCHGFPEDFGIQVNQDRFCKQDIATNPNRVVLT</sequence>
<evidence type="ECO:0000313" key="2">
    <source>
        <dbReference type="EMBL" id="KAF9968608.1"/>
    </source>
</evidence>